<dbReference type="PANTHER" id="PTHR11746">
    <property type="entry name" value="O-METHYLTRANSFERASE"/>
    <property type="match status" value="1"/>
</dbReference>
<evidence type="ECO:0000313" key="6">
    <source>
        <dbReference type="EMBL" id="KAH9317543.1"/>
    </source>
</evidence>
<sequence length="358" mass="39590">MAGEELEKYGAQAQEAFDIIFSPVPALVLKSALLLEIPDIIARQGSNASLSLHEIAARLPTQNPHLDYLSRILRYLSKKGIFIQSGVGGEARYALSDISKHFFVKEKNPFSLVPTAMLETSEVSMARWHHLHECVLQGCNAFEKAHGKSIYACGKDNPDFNNVLNDYMAAHTMTAIGQIVNHYQGFKDLKSLVDVGGGNGTALREILKVYPHIRGINFDLPHVVAAAPEIPGIEHVGGSMFESVPSGTDAIFIKKVLLDWDDTSCMKILENCHKALPENGKLILIEEAVPDLLEKSAWIDILYMARMTEIINRSEEDWSKMVQDSGFSILKIEWLPGMFAKMLIIEATKSISNGNKVG</sequence>
<dbReference type="InterPro" id="IPR036388">
    <property type="entry name" value="WH-like_DNA-bd_sf"/>
</dbReference>
<evidence type="ECO:0008006" key="8">
    <source>
        <dbReference type="Google" id="ProtNLM"/>
    </source>
</evidence>
<dbReference type="InterPro" id="IPR001077">
    <property type="entry name" value="COMT_C"/>
</dbReference>
<dbReference type="EMBL" id="JAHRHJ020000004">
    <property type="protein sequence ID" value="KAH9317543.1"/>
    <property type="molecule type" value="Genomic_DNA"/>
</dbReference>
<feature type="domain" description="O-methyltransferase dimerisation" evidence="5">
    <location>
        <begin position="28"/>
        <end position="103"/>
    </location>
</feature>
<name>A0AA38G9Y6_TAXCH</name>
<evidence type="ECO:0000256" key="1">
    <source>
        <dbReference type="ARBA" id="ARBA00022603"/>
    </source>
</evidence>
<evidence type="ECO:0000313" key="7">
    <source>
        <dbReference type="Proteomes" id="UP000824469"/>
    </source>
</evidence>
<dbReference type="Gene3D" id="3.40.50.150">
    <property type="entry name" value="Vaccinia Virus protein VP39"/>
    <property type="match status" value="1"/>
</dbReference>
<dbReference type="Pfam" id="PF08100">
    <property type="entry name" value="Dimerisation"/>
    <property type="match status" value="1"/>
</dbReference>
<feature type="domain" description="O-methyltransferase C-terminal" evidence="4">
    <location>
        <begin position="128"/>
        <end position="328"/>
    </location>
</feature>
<proteinExistence type="predicted"/>
<gene>
    <name evidence="6" type="ORF">KI387_019312</name>
</gene>
<accession>A0AA38G9Y6</accession>
<dbReference type="CDD" id="cd02440">
    <property type="entry name" value="AdoMet_MTases"/>
    <property type="match status" value="1"/>
</dbReference>
<evidence type="ECO:0000259" key="5">
    <source>
        <dbReference type="Pfam" id="PF08100"/>
    </source>
</evidence>
<dbReference type="AlphaFoldDB" id="A0AA38G9Y6"/>
<evidence type="ECO:0000256" key="2">
    <source>
        <dbReference type="ARBA" id="ARBA00022679"/>
    </source>
</evidence>
<dbReference type="InterPro" id="IPR012967">
    <property type="entry name" value="COMT_dimerisation"/>
</dbReference>
<dbReference type="GO" id="GO:0046983">
    <property type="term" value="F:protein dimerization activity"/>
    <property type="evidence" value="ECO:0007669"/>
    <property type="project" value="InterPro"/>
</dbReference>
<protein>
    <recommendedName>
        <fullName evidence="8">O-methyltransferase</fullName>
    </recommendedName>
</protein>
<evidence type="ECO:0000256" key="3">
    <source>
        <dbReference type="ARBA" id="ARBA00022691"/>
    </source>
</evidence>
<dbReference type="GO" id="GO:0032259">
    <property type="term" value="P:methylation"/>
    <property type="evidence" value="ECO:0007669"/>
    <property type="project" value="UniProtKB-KW"/>
</dbReference>
<dbReference type="InterPro" id="IPR016461">
    <property type="entry name" value="COMT-like"/>
</dbReference>
<keyword evidence="7" id="KW-1185">Reference proteome</keyword>
<dbReference type="OMA" id="LAMEMHA"/>
<evidence type="ECO:0000259" key="4">
    <source>
        <dbReference type="Pfam" id="PF00891"/>
    </source>
</evidence>
<dbReference type="Pfam" id="PF00891">
    <property type="entry name" value="Methyltransf_2"/>
    <property type="match status" value="1"/>
</dbReference>
<dbReference type="SUPFAM" id="SSF53335">
    <property type="entry name" value="S-adenosyl-L-methionine-dependent methyltransferases"/>
    <property type="match status" value="1"/>
</dbReference>
<comment type="caution">
    <text evidence="6">The sequence shown here is derived from an EMBL/GenBank/DDBJ whole genome shotgun (WGS) entry which is preliminary data.</text>
</comment>
<dbReference type="PIRSF" id="PIRSF005739">
    <property type="entry name" value="O-mtase"/>
    <property type="match status" value="1"/>
</dbReference>
<dbReference type="Gene3D" id="1.10.10.10">
    <property type="entry name" value="Winged helix-like DNA-binding domain superfamily/Winged helix DNA-binding domain"/>
    <property type="match status" value="1"/>
</dbReference>
<reference evidence="6 7" key="1">
    <citation type="journal article" date="2021" name="Nat. Plants">
        <title>The Taxus genome provides insights into paclitaxel biosynthesis.</title>
        <authorList>
            <person name="Xiong X."/>
            <person name="Gou J."/>
            <person name="Liao Q."/>
            <person name="Li Y."/>
            <person name="Zhou Q."/>
            <person name="Bi G."/>
            <person name="Li C."/>
            <person name="Du R."/>
            <person name="Wang X."/>
            <person name="Sun T."/>
            <person name="Guo L."/>
            <person name="Liang H."/>
            <person name="Lu P."/>
            <person name="Wu Y."/>
            <person name="Zhang Z."/>
            <person name="Ro D.K."/>
            <person name="Shang Y."/>
            <person name="Huang S."/>
            <person name="Yan J."/>
        </authorList>
    </citation>
    <scope>NUCLEOTIDE SEQUENCE [LARGE SCALE GENOMIC DNA]</scope>
    <source>
        <strain evidence="6">Ta-2019</strain>
    </source>
</reference>
<dbReference type="GO" id="GO:0008171">
    <property type="term" value="F:O-methyltransferase activity"/>
    <property type="evidence" value="ECO:0007669"/>
    <property type="project" value="InterPro"/>
</dbReference>
<dbReference type="InterPro" id="IPR036390">
    <property type="entry name" value="WH_DNA-bd_sf"/>
</dbReference>
<keyword evidence="3" id="KW-0949">S-adenosyl-L-methionine</keyword>
<keyword evidence="1" id="KW-0489">Methyltransferase</keyword>
<dbReference type="PROSITE" id="PS51683">
    <property type="entry name" value="SAM_OMT_II"/>
    <property type="match status" value="1"/>
</dbReference>
<keyword evidence="2" id="KW-0808">Transferase</keyword>
<dbReference type="SUPFAM" id="SSF46785">
    <property type="entry name" value="Winged helix' DNA-binding domain"/>
    <property type="match status" value="1"/>
</dbReference>
<dbReference type="Proteomes" id="UP000824469">
    <property type="component" value="Unassembled WGS sequence"/>
</dbReference>
<organism evidence="6 7">
    <name type="scientific">Taxus chinensis</name>
    <name type="common">Chinese yew</name>
    <name type="synonym">Taxus wallichiana var. chinensis</name>
    <dbReference type="NCBI Taxonomy" id="29808"/>
    <lineage>
        <taxon>Eukaryota</taxon>
        <taxon>Viridiplantae</taxon>
        <taxon>Streptophyta</taxon>
        <taxon>Embryophyta</taxon>
        <taxon>Tracheophyta</taxon>
        <taxon>Spermatophyta</taxon>
        <taxon>Pinopsida</taxon>
        <taxon>Pinidae</taxon>
        <taxon>Conifers II</taxon>
        <taxon>Cupressales</taxon>
        <taxon>Taxaceae</taxon>
        <taxon>Taxus</taxon>
    </lineage>
</organism>
<dbReference type="InterPro" id="IPR029063">
    <property type="entry name" value="SAM-dependent_MTases_sf"/>
</dbReference>